<accession>A0A914Q776</accession>
<feature type="transmembrane region" description="Helical" evidence="1">
    <location>
        <begin position="35"/>
        <end position="54"/>
    </location>
</feature>
<name>A0A914Q776_9BILA</name>
<keyword evidence="1" id="KW-0472">Membrane</keyword>
<evidence type="ECO:0000256" key="1">
    <source>
        <dbReference type="SAM" id="Phobius"/>
    </source>
</evidence>
<feature type="transmembrane region" description="Helical" evidence="1">
    <location>
        <begin position="6"/>
        <end position="23"/>
    </location>
</feature>
<organism evidence="2 3">
    <name type="scientific">Panagrolaimus davidi</name>
    <dbReference type="NCBI Taxonomy" id="227884"/>
    <lineage>
        <taxon>Eukaryota</taxon>
        <taxon>Metazoa</taxon>
        <taxon>Ecdysozoa</taxon>
        <taxon>Nematoda</taxon>
        <taxon>Chromadorea</taxon>
        <taxon>Rhabditida</taxon>
        <taxon>Tylenchina</taxon>
        <taxon>Panagrolaimomorpha</taxon>
        <taxon>Panagrolaimoidea</taxon>
        <taxon>Panagrolaimidae</taxon>
        <taxon>Panagrolaimus</taxon>
    </lineage>
</organism>
<dbReference type="AlphaFoldDB" id="A0A914Q776"/>
<protein>
    <submittedName>
        <fullName evidence="3">Uncharacterized protein</fullName>
    </submittedName>
</protein>
<dbReference type="WBParaSite" id="PDA_v2.g24879.t1">
    <property type="protein sequence ID" value="PDA_v2.g24879.t1"/>
    <property type="gene ID" value="PDA_v2.g24879"/>
</dbReference>
<proteinExistence type="predicted"/>
<feature type="transmembrane region" description="Helical" evidence="1">
    <location>
        <begin position="111"/>
        <end position="144"/>
    </location>
</feature>
<feature type="transmembrane region" description="Helical" evidence="1">
    <location>
        <begin position="60"/>
        <end position="90"/>
    </location>
</feature>
<reference evidence="3" key="1">
    <citation type="submission" date="2022-11" db="UniProtKB">
        <authorList>
            <consortium name="WormBaseParasite"/>
        </authorList>
    </citation>
    <scope>IDENTIFICATION</scope>
</reference>
<evidence type="ECO:0000313" key="3">
    <source>
        <dbReference type="WBParaSite" id="PDA_v2.g24879.t1"/>
    </source>
</evidence>
<keyword evidence="1" id="KW-0812">Transmembrane</keyword>
<evidence type="ECO:0000313" key="2">
    <source>
        <dbReference type="Proteomes" id="UP000887578"/>
    </source>
</evidence>
<keyword evidence="2" id="KW-1185">Reference proteome</keyword>
<sequence>MIFAISSSITLLYLIYVSIGFINGDEKEWLDWAELIIRILLIPVVICLFVSLYTKNQYLLLPYICHTIIFAILCVIRAIIFTIILIYIFSNEELNEIKEAKKRMGIENFNLSNGWIIAVVVLNIFDFSCTPWIIWVIFLCYQYFHDLKNFRGRTFIGREP</sequence>
<keyword evidence="1" id="KW-1133">Transmembrane helix</keyword>
<dbReference type="Proteomes" id="UP000887578">
    <property type="component" value="Unplaced"/>
</dbReference>